<dbReference type="GO" id="GO:0009897">
    <property type="term" value="C:external side of plasma membrane"/>
    <property type="evidence" value="ECO:0007669"/>
    <property type="project" value="TreeGrafter"/>
</dbReference>
<evidence type="ECO:0000259" key="13">
    <source>
        <dbReference type="PROSITE" id="PS50835"/>
    </source>
</evidence>
<comment type="caution">
    <text evidence="14">The sequence shown here is derived from an EMBL/GenBank/DDBJ whole genome shotgun (WGS) entry which is preliminary data.</text>
</comment>
<dbReference type="SMART" id="SM00409">
    <property type="entry name" value="IG"/>
    <property type="match status" value="2"/>
</dbReference>
<keyword evidence="2" id="KW-1003">Cell membrane</keyword>
<dbReference type="CDD" id="cd16091">
    <property type="entry name" value="IgV_HHLA2"/>
    <property type="match status" value="1"/>
</dbReference>
<feature type="region of interest" description="Disordered" evidence="11">
    <location>
        <begin position="431"/>
        <end position="508"/>
    </location>
</feature>
<dbReference type="InterPro" id="IPR013783">
    <property type="entry name" value="Ig-like_fold"/>
</dbReference>
<evidence type="ECO:0000256" key="7">
    <source>
        <dbReference type="ARBA" id="ARBA00023157"/>
    </source>
</evidence>
<dbReference type="GO" id="GO:0071222">
    <property type="term" value="P:cellular response to lipopolysaccharide"/>
    <property type="evidence" value="ECO:0007669"/>
    <property type="project" value="TreeGrafter"/>
</dbReference>
<reference evidence="14 15" key="1">
    <citation type="submission" date="2019-03" db="EMBL/GenBank/DDBJ databases">
        <title>First draft genome of Liparis tanakae, snailfish: a comprehensive survey of snailfish specific genes.</title>
        <authorList>
            <person name="Kim W."/>
            <person name="Song I."/>
            <person name="Jeong J.-H."/>
            <person name="Kim D."/>
            <person name="Kim S."/>
            <person name="Ryu S."/>
            <person name="Song J.Y."/>
            <person name="Lee S.K."/>
        </authorList>
    </citation>
    <scope>NUCLEOTIDE SEQUENCE [LARGE SCALE GENOMIC DNA]</scope>
    <source>
        <tissue evidence="14">Muscle</tissue>
    </source>
</reference>
<keyword evidence="10" id="KW-0393">Immunoglobulin domain</keyword>
<evidence type="ECO:0000256" key="1">
    <source>
        <dbReference type="ARBA" id="ARBA00004251"/>
    </source>
</evidence>
<dbReference type="GO" id="GO:0031295">
    <property type="term" value="P:T cell costimulation"/>
    <property type="evidence" value="ECO:0007669"/>
    <property type="project" value="TreeGrafter"/>
</dbReference>
<dbReference type="InterPro" id="IPR051713">
    <property type="entry name" value="T-cell_Activation_Regulation"/>
</dbReference>
<feature type="domain" description="Ig-like" evidence="13">
    <location>
        <begin position="37"/>
        <end position="164"/>
    </location>
</feature>
<evidence type="ECO:0000256" key="8">
    <source>
        <dbReference type="ARBA" id="ARBA00023170"/>
    </source>
</evidence>
<evidence type="ECO:0000256" key="5">
    <source>
        <dbReference type="ARBA" id="ARBA00022989"/>
    </source>
</evidence>
<dbReference type="SMART" id="SM00408">
    <property type="entry name" value="IGc2"/>
    <property type="match status" value="2"/>
</dbReference>
<dbReference type="GO" id="GO:0007166">
    <property type="term" value="P:cell surface receptor signaling pathway"/>
    <property type="evidence" value="ECO:0007669"/>
    <property type="project" value="TreeGrafter"/>
</dbReference>
<dbReference type="PANTHER" id="PTHR25466:SF14">
    <property type="entry name" value="BUTYROPHILIN SUBFAMILY 2 MEMBER A2-LIKE-RELATED"/>
    <property type="match status" value="1"/>
</dbReference>
<accession>A0A4Z2GDX4</accession>
<evidence type="ECO:0000256" key="9">
    <source>
        <dbReference type="ARBA" id="ARBA00023180"/>
    </source>
</evidence>
<evidence type="ECO:0000256" key="3">
    <source>
        <dbReference type="ARBA" id="ARBA00022692"/>
    </source>
</evidence>
<dbReference type="InterPro" id="IPR013162">
    <property type="entry name" value="CD80_C2-set"/>
</dbReference>
<evidence type="ECO:0000256" key="11">
    <source>
        <dbReference type="SAM" id="MobiDB-lite"/>
    </source>
</evidence>
<dbReference type="GO" id="GO:0042102">
    <property type="term" value="P:positive regulation of T cell proliferation"/>
    <property type="evidence" value="ECO:0007669"/>
    <property type="project" value="TreeGrafter"/>
</dbReference>
<feature type="domain" description="Ig-like" evidence="13">
    <location>
        <begin position="265"/>
        <end position="363"/>
    </location>
</feature>
<keyword evidence="3 12" id="KW-0812">Transmembrane</keyword>
<dbReference type="InterPro" id="IPR013106">
    <property type="entry name" value="Ig_V-set"/>
</dbReference>
<dbReference type="FunFam" id="2.60.40.10:FF:000142">
    <property type="entry name" value="V-set domain-containing T-cell activation inhibitor 1"/>
    <property type="match status" value="1"/>
</dbReference>
<dbReference type="Proteomes" id="UP000314294">
    <property type="component" value="Unassembled WGS sequence"/>
</dbReference>
<evidence type="ECO:0000313" key="14">
    <source>
        <dbReference type="EMBL" id="TNN51103.1"/>
    </source>
</evidence>
<name>A0A4Z2GDX4_9TELE</name>
<dbReference type="SUPFAM" id="SSF48726">
    <property type="entry name" value="Immunoglobulin"/>
    <property type="match status" value="1"/>
</dbReference>
<dbReference type="InterPro" id="IPR036179">
    <property type="entry name" value="Ig-like_dom_sf"/>
</dbReference>
<protein>
    <submittedName>
        <fullName evidence="14">HERV-H LTR-associating protein 2</fullName>
    </submittedName>
</protein>
<keyword evidence="15" id="KW-1185">Reference proteome</keyword>
<dbReference type="InterPro" id="IPR003598">
    <property type="entry name" value="Ig_sub2"/>
</dbReference>
<dbReference type="OrthoDB" id="9983389at2759"/>
<keyword evidence="6 12" id="KW-0472">Membrane</keyword>
<keyword evidence="5 12" id="KW-1133">Transmembrane helix</keyword>
<evidence type="ECO:0000256" key="10">
    <source>
        <dbReference type="ARBA" id="ARBA00023319"/>
    </source>
</evidence>
<dbReference type="Pfam" id="PF07686">
    <property type="entry name" value="V-set"/>
    <property type="match status" value="1"/>
</dbReference>
<feature type="domain" description="Ig-like" evidence="13">
    <location>
        <begin position="181"/>
        <end position="262"/>
    </location>
</feature>
<dbReference type="GO" id="GO:0042130">
    <property type="term" value="P:negative regulation of T cell proliferation"/>
    <property type="evidence" value="ECO:0007669"/>
    <property type="project" value="TreeGrafter"/>
</dbReference>
<dbReference type="PROSITE" id="PS50835">
    <property type="entry name" value="IG_LIKE"/>
    <property type="match status" value="3"/>
</dbReference>
<evidence type="ECO:0000256" key="6">
    <source>
        <dbReference type="ARBA" id="ARBA00023136"/>
    </source>
</evidence>
<dbReference type="AlphaFoldDB" id="A0A4Z2GDX4"/>
<dbReference type="Gene3D" id="2.60.40.10">
    <property type="entry name" value="Immunoglobulins"/>
    <property type="match status" value="3"/>
</dbReference>
<dbReference type="InterPro" id="IPR007110">
    <property type="entry name" value="Ig-like_dom"/>
</dbReference>
<feature type="compositionally biased region" description="Gly residues" evidence="11">
    <location>
        <begin position="472"/>
        <end position="485"/>
    </location>
</feature>
<evidence type="ECO:0000313" key="15">
    <source>
        <dbReference type="Proteomes" id="UP000314294"/>
    </source>
</evidence>
<proteinExistence type="predicted"/>
<feature type="compositionally biased region" description="Basic and acidic residues" evidence="11">
    <location>
        <begin position="493"/>
        <end position="508"/>
    </location>
</feature>
<keyword evidence="4" id="KW-0732">Signal</keyword>
<dbReference type="Pfam" id="PF08205">
    <property type="entry name" value="C2-set_2"/>
    <property type="match status" value="1"/>
</dbReference>
<gene>
    <name evidence="14" type="primary">HHLA2_0</name>
    <name evidence="14" type="ORF">EYF80_038680</name>
</gene>
<evidence type="ECO:0000256" key="4">
    <source>
        <dbReference type="ARBA" id="ARBA00022729"/>
    </source>
</evidence>
<dbReference type="EMBL" id="SRLO01000594">
    <property type="protein sequence ID" value="TNN51103.1"/>
    <property type="molecule type" value="Genomic_DNA"/>
</dbReference>
<organism evidence="14 15">
    <name type="scientific">Liparis tanakae</name>
    <name type="common">Tanaka's snailfish</name>
    <dbReference type="NCBI Taxonomy" id="230148"/>
    <lineage>
        <taxon>Eukaryota</taxon>
        <taxon>Metazoa</taxon>
        <taxon>Chordata</taxon>
        <taxon>Craniata</taxon>
        <taxon>Vertebrata</taxon>
        <taxon>Euteleostomi</taxon>
        <taxon>Actinopterygii</taxon>
        <taxon>Neopterygii</taxon>
        <taxon>Teleostei</taxon>
        <taxon>Neoteleostei</taxon>
        <taxon>Acanthomorphata</taxon>
        <taxon>Eupercaria</taxon>
        <taxon>Perciformes</taxon>
        <taxon>Cottioidei</taxon>
        <taxon>Cottales</taxon>
        <taxon>Liparidae</taxon>
        <taxon>Liparis</taxon>
    </lineage>
</organism>
<keyword evidence="7" id="KW-1015">Disulfide bond</keyword>
<keyword evidence="8" id="KW-0675">Receptor</keyword>
<dbReference type="GO" id="GO:0006955">
    <property type="term" value="P:immune response"/>
    <property type="evidence" value="ECO:0007669"/>
    <property type="project" value="TreeGrafter"/>
</dbReference>
<feature type="transmembrane region" description="Helical" evidence="12">
    <location>
        <begin position="378"/>
        <end position="396"/>
    </location>
</feature>
<sequence>MSQQHSLCSAAHAASYLCIVLLLHAGTHSHRTNNIRPADMAETHTLLVLLLVLLEKRLLTHSKDANVTCIIPDDCILPCSFRPTGTVVIHWYKQQIPVHSYYYNKDQFGLQNKHFSGRTCLFNPHIAHGNASLLLRRVKVQDKGRYKCYTSTRKGNQEIFINLEVKALIQSVVMEMTDELVTCSSHNIYPAPQVTWATDPPSAREALDNATLRTTDHKGLLALESTLRILGNLSSYTYFCSFTAADKTQVWTASRRNQEVMTQEEGHALSIPCMAPHSLQNFSLTWSFAASSEPTVILRYETKNRLTFNLWEGLAELDQDSLLLGNGSLLLHKPGIEEQSGTYTCTLSGLQSRHVVQTRVNITAASISVGEQSVRRSWWSTAASVVFFLFTVAVALPRCVRMRAMEARSASHRLNADGFVEDDLRKHPNATASYVNGRRGVECSGPQLRGEVAAGGSPDDSTEASPPRGGMERGGNPGGPPGEGNDGPLSSSPERDGLGNIDPGDHIS</sequence>
<dbReference type="PANTHER" id="PTHR25466">
    <property type="entry name" value="T-LYMPHOCYTE ACTIVATION ANTIGEN"/>
    <property type="match status" value="1"/>
</dbReference>
<keyword evidence="9" id="KW-0325">Glycoprotein</keyword>
<evidence type="ECO:0000256" key="12">
    <source>
        <dbReference type="SAM" id="Phobius"/>
    </source>
</evidence>
<dbReference type="InterPro" id="IPR003599">
    <property type="entry name" value="Ig_sub"/>
</dbReference>
<evidence type="ECO:0000256" key="2">
    <source>
        <dbReference type="ARBA" id="ARBA00022475"/>
    </source>
</evidence>
<comment type="subcellular location">
    <subcellularLocation>
        <location evidence="1">Cell membrane</location>
        <topology evidence="1">Single-pass type I membrane protein</topology>
    </subcellularLocation>
</comment>